<dbReference type="PANTHER" id="PTHR11777">
    <property type="entry name" value="ALANYL-TRNA SYNTHETASE"/>
    <property type="match status" value="1"/>
</dbReference>
<keyword evidence="10 11" id="KW-0030">Aminoacyl-tRNA synthetase</keyword>
<evidence type="ECO:0000256" key="9">
    <source>
        <dbReference type="ARBA" id="ARBA00022917"/>
    </source>
</evidence>
<evidence type="ECO:0000256" key="10">
    <source>
        <dbReference type="ARBA" id="ARBA00023146"/>
    </source>
</evidence>
<dbReference type="SUPFAM" id="SSF50447">
    <property type="entry name" value="Translation proteins"/>
    <property type="match status" value="1"/>
</dbReference>
<evidence type="ECO:0000256" key="8">
    <source>
        <dbReference type="ARBA" id="ARBA00022884"/>
    </source>
</evidence>
<feature type="binding site" evidence="11">
    <location>
        <position position="665"/>
    </location>
    <ligand>
        <name>Zn(2+)</name>
        <dbReference type="ChEBI" id="CHEBI:29105"/>
    </ligand>
</feature>
<evidence type="ECO:0000256" key="11">
    <source>
        <dbReference type="HAMAP-Rule" id="MF_00036"/>
    </source>
</evidence>
<reference evidence="14 15" key="1">
    <citation type="submission" date="2024-02" db="EMBL/GenBank/DDBJ databases">
        <title>Identification of pathogenicity and growth-promoting functions of Pseudomonas putida variants.</title>
        <authorList>
            <person name="Sun J."/>
        </authorList>
    </citation>
    <scope>NUCLEOTIDE SEQUENCE [LARGE SCALE GENOMIC DNA]</scope>
    <source>
        <strain evidence="14 15">A04</strain>
    </source>
</reference>
<dbReference type="CDD" id="cd00673">
    <property type="entry name" value="AlaRS_core"/>
    <property type="match status" value="1"/>
</dbReference>
<name>A0ABU8R9X7_9PSED</name>
<comment type="function">
    <text evidence="11">Catalyzes the attachment of alanine to tRNA(Ala) in a two-step reaction: alanine is first activated by ATP to form Ala-AMP and then transferred to the acceptor end of tRNA(Ala). Also edits incorrectly charged Ser-tRNA(Ala) and Gly-tRNA(Ala) via its editing domain.</text>
</comment>
<dbReference type="EC" id="6.1.1.7" evidence="11"/>
<keyword evidence="3 11" id="KW-0436">Ligase</keyword>
<dbReference type="PRINTS" id="PR00980">
    <property type="entry name" value="TRNASYNTHALA"/>
</dbReference>
<dbReference type="InterPro" id="IPR018163">
    <property type="entry name" value="Thr/Ala-tRNA-synth_IIc_edit"/>
</dbReference>
<dbReference type="InterPro" id="IPR009000">
    <property type="entry name" value="Transl_B-barrel_sf"/>
</dbReference>
<dbReference type="PROSITE" id="PS50860">
    <property type="entry name" value="AA_TRNA_LIGASE_II_ALA"/>
    <property type="match status" value="1"/>
</dbReference>
<dbReference type="SMART" id="SM00863">
    <property type="entry name" value="tRNA_SAD"/>
    <property type="match status" value="1"/>
</dbReference>
<evidence type="ECO:0000256" key="3">
    <source>
        <dbReference type="ARBA" id="ARBA00022598"/>
    </source>
</evidence>
<comment type="domain">
    <text evidence="11">Consists of three domains; the N-terminal catalytic domain, the editing domain and the C-terminal C-Ala domain. The editing domain removes incorrectly charged amino acids, while the C-Ala domain, along with tRNA(Ala), serves as a bridge to cooperatively bring together the editing and aminoacylation centers thus stimulating deacylation of misacylated tRNAs.</text>
</comment>
<evidence type="ECO:0000256" key="4">
    <source>
        <dbReference type="ARBA" id="ARBA00022723"/>
    </source>
</evidence>
<dbReference type="SUPFAM" id="SSF55681">
    <property type="entry name" value="Class II aaRS and biotin synthetases"/>
    <property type="match status" value="1"/>
</dbReference>
<feature type="coiled-coil region" evidence="12">
    <location>
        <begin position="706"/>
        <end position="758"/>
    </location>
</feature>
<keyword evidence="6 11" id="KW-0862">Zinc</keyword>
<comment type="caution">
    <text evidence="14">The sequence shown here is derived from an EMBL/GenBank/DDBJ whole genome shotgun (WGS) entry which is preliminary data.</text>
</comment>
<evidence type="ECO:0000256" key="1">
    <source>
        <dbReference type="ARBA" id="ARBA00008226"/>
    </source>
</evidence>
<accession>A0ABU8R9X7</accession>
<dbReference type="Gene3D" id="3.10.310.40">
    <property type="match status" value="1"/>
</dbReference>
<dbReference type="InterPro" id="IPR018165">
    <property type="entry name" value="Ala-tRNA-synth_IIc_core"/>
</dbReference>
<evidence type="ECO:0000256" key="12">
    <source>
        <dbReference type="SAM" id="Coils"/>
    </source>
</evidence>
<keyword evidence="2 11" id="KW-0820">tRNA-binding</keyword>
<dbReference type="GO" id="GO:0004813">
    <property type="term" value="F:alanine-tRNA ligase activity"/>
    <property type="evidence" value="ECO:0007669"/>
    <property type="project" value="UniProtKB-EC"/>
</dbReference>
<evidence type="ECO:0000256" key="2">
    <source>
        <dbReference type="ARBA" id="ARBA00022555"/>
    </source>
</evidence>
<dbReference type="InterPro" id="IPR050058">
    <property type="entry name" value="Ala-tRNA_ligase"/>
</dbReference>
<comment type="subcellular location">
    <subcellularLocation>
        <location evidence="11">Cytoplasm</location>
    </subcellularLocation>
</comment>
<dbReference type="Pfam" id="PF01411">
    <property type="entry name" value="tRNA-synt_2c"/>
    <property type="match status" value="1"/>
</dbReference>
<comment type="cofactor">
    <cofactor evidence="11">
        <name>Zn(2+)</name>
        <dbReference type="ChEBI" id="CHEBI:29105"/>
    </cofactor>
    <text evidence="11">Binds 1 zinc ion per subunit.</text>
</comment>
<dbReference type="Gene3D" id="2.40.30.130">
    <property type="match status" value="1"/>
</dbReference>
<dbReference type="SUPFAM" id="SSF101353">
    <property type="entry name" value="Putative anticodon-binding domain of alanyl-tRNA synthetase (AlaRS)"/>
    <property type="match status" value="1"/>
</dbReference>
<dbReference type="InterPro" id="IPR018162">
    <property type="entry name" value="Ala-tRNA-ligase_IIc_anticod-bd"/>
</dbReference>
<evidence type="ECO:0000259" key="13">
    <source>
        <dbReference type="PROSITE" id="PS50860"/>
    </source>
</evidence>
<dbReference type="Gene3D" id="6.10.250.550">
    <property type="match status" value="1"/>
</dbReference>
<feature type="domain" description="Alanyl-transfer RNA synthetases family profile" evidence="13">
    <location>
        <begin position="1"/>
        <end position="708"/>
    </location>
</feature>
<dbReference type="EMBL" id="JBBHLD010000018">
    <property type="protein sequence ID" value="MEJ5906689.1"/>
    <property type="molecule type" value="Genomic_DNA"/>
</dbReference>
<evidence type="ECO:0000313" key="15">
    <source>
        <dbReference type="Proteomes" id="UP001377692"/>
    </source>
</evidence>
<sequence length="874" mass="94807">MKSAEIREAFLRFFEEQGHTRVASSSLIPGNDPTLLFTNAGMNQFKDCFLGQEKRAYTRAVSSQKCVRAGGKHNDLENVGYTARHHTFFEMLGNFSFGDYFKRDAITYAWTFLTSDKWLNLPKEKLWVTVYATDDEAYDIWTKEIGVPAERMVRIGDNKGAPYASDNFWTMGDTGPCGPCTEIFYDHGADIWGGPPGSPEEDGDRYIEIWNNVFMQFNRTADGVLHPLPAPSVDTGMGLERVSAVLQHVHSNYEIDLFQNLLSAAAKAIGCSNDSQASLKVVADHIRSCGFLIADGVLPSNEGRGYVLRRIIRRACRHGNKLGAKGSFFYQIVAALVAEMGEAFPELKSQQAHIERVLKAEEEQFAKTLEQGLRILEQDLAQLQGDVVPGDVVFKLYDTYGFPMDLTADIARERELTIDEAGFEREMDAQRERARSASAFGMDYNSLVKVDTATDFLGYTTTEGQAKVIALYKDGQAVEQLGEGEQGVVILDRTPFYAESGGQVGDSGFLQAGAVRFDVRDTTKTGGAFLHHGVVASGALSVGAEVEAKVDADVQHATSLNHSATHLLHEALRQVLGDHVQQKGSLVDSQRLRFDFSHFEAVKPEQIKALEDIVNREVRRNTEVLTEVTDIETAKRKGAMALFGEKYGDTVRVLSMGGDFSVELCGGIHAKRTGDISLFKIISEGGVASGVRRIEAVTGAAALAYLNAAEEQVKEAAQLVKGNRDNLIDKLSAVLERNRQLEKQLEQLQAKAASAAGDDLSNAAVEVKGAKVLAARLDGQDGKALLALVDQLKNKLGHAVILLGSEHEGKVVLVAGVTKDLSSQLKAGDLMKQAAAAVGGKGGGRPDMAQGGGVDVAALDQALALAVPFAEQGL</sequence>
<organism evidence="14 15">
    <name type="scientific">Pseudomonas kermanshahensis</name>
    <dbReference type="NCBI Taxonomy" id="2745482"/>
    <lineage>
        <taxon>Bacteria</taxon>
        <taxon>Pseudomonadati</taxon>
        <taxon>Pseudomonadota</taxon>
        <taxon>Gammaproteobacteria</taxon>
        <taxon>Pseudomonadales</taxon>
        <taxon>Pseudomonadaceae</taxon>
        <taxon>Pseudomonas</taxon>
    </lineage>
</organism>
<dbReference type="NCBIfam" id="TIGR00344">
    <property type="entry name" value="alaS"/>
    <property type="match status" value="1"/>
</dbReference>
<keyword evidence="8 11" id="KW-0694">RNA-binding</keyword>
<dbReference type="Proteomes" id="UP001377692">
    <property type="component" value="Unassembled WGS sequence"/>
</dbReference>
<keyword evidence="4 11" id="KW-0479">Metal-binding</keyword>
<dbReference type="PANTHER" id="PTHR11777:SF9">
    <property type="entry name" value="ALANINE--TRNA LIGASE, CYTOPLASMIC"/>
    <property type="match status" value="1"/>
</dbReference>
<dbReference type="Pfam" id="PF07973">
    <property type="entry name" value="tRNA_SAD"/>
    <property type="match status" value="1"/>
</dbReference>
<keyword evidence="11" id="KW-0963">Cytoplasm</keyword>
<keyword evidence="15" id="KW-1185">Reference proteome</keyword>
<dbReference type="InterPro" id="IPR023033">
    <property type="entry name" value="Ala_tRNA_ligase_euk/bac"/>
</dbReference>
<comment type="similarity">
    <text evidence="1 11">Belongs to the class-II aminoacyl-tRNA synthetase family.</text>
</comment>
<evidence type="ECO:0000313" key="14">
    <source>
        <dbReference type="EMBL" id="MEJ5906689.1"/>
    </source>
</evidence>
<keyword evidence="7 11" id="KW-0067">ATP-binding</keyword>
<feature type="binding site" evidence="11">
    <location>
        <position position="566"/>
    </location>
    <ligand>
        <name>Zn(2+)</name>
        <dbReference type="ChEBI" id="CHEBI:29105"/>
    </ligand>
</feature>
<evidence type="ECO:0000256" key="5">
    <source>
        <dbReference type="ARBA" id="ARBA00022741"/>
    </source>
</evidence>
<evidence type="ECO:0000256" key="6">
    <source>
        <dbReference type="ARBA" id="ARBA00022833"/>
    </source>
</evidence>
<evidence type="ECO:0000256" key="7">
    <source>
        <dbReference type="ARBA" id="ARBA00022840"/>
    </source>
</evidence>
<dbReference type="RefSeq" id="WP_085272489.1">
    <property type="nucleotide sequence ID" value="NZ_CP119382.1"/>
</dbReference>
<dbReference type="InterPro" id="IPR003156">
    <property type="entry name" value="DHHA1_dom"/>
</dbReference>
<keyword evidence="12" id="KW-0175">Coiled coil</keyword>
<keyword evidence="5 11" id="KW-0547">Nucleotide-binding</keyword>
<dbReference type="Pfam" id="PF02272">
    <property type="entry name" value="DHHA1"/>
    <property type="match status" value="1"/>
</dbReference>
<dbReference type="InterPro" id="IPR045864">
    <property type="entry name" value="aa-tRNA-synth_II/BPL/LPL"/>
</dbReference>
<dbReference type="InterPro" id="IPR002318">
    <property type="entry name" value="Ala-tRNA-lgiase_IIc"/>
</dbReference>
<feature type="binding site" evidence="11">
    <location>
        <position position="669"/>
    </location>
    <ligand>
        <name>Zn(2+)</name>
        <dbReference type="ChEBI" id="CHEBI:29105"/>
    </ligand>
</feature>
<dbReference type="SUPFAM" id="SSF55186">
    <property type="entry name" value="ThrRS/AlaRS common domain"/>
    <property type="match status" value="1"/>
</dbReference>
<proteinExistence type="inferred from homology"/>
<dbReference type="Gene3D" id="3.30.980.10">
    <property type="entry name" value="Threonyl-trna Synthetase, Chain A, domain 2"/>
    <property type="match status" value="1"/>
</dbReference>
<dbReference type="Gene3D" id="3.30.54.20">
    <property type="match status" value="1"/>
</dbReference>
<comment type="catalytic activity">
    <reaction evidence="11">
        <text>tRNA(Ala) + L-alanine + ATP = L-alanyl-tRNA(Ala) + AMP + diphosphate</text>
        <dbReference type="Rhea" id="RHEA:12540"/>
        <dbReference type="Rhea" id="RHEA-COMP:9657"/>
        <dbReference type="Rhea" id="RHEA-COMP:9923"/>
        <dbReference type="ChEBI" id="CHEBI:30616"/>
        <dbReference type="ChEBI" id="CHEBI:33019"/>
        <dbReference type="ChEBI" id="CHEBI:57972"/>
        <dbReference type="ChEBI" id="CHEBI:78442"/>
        <dbReference type="ChEBI" id="CHEBI:78497"/>
        <dbReference type="ChEBI" id="CHEBI:456215"/>
        <dbReference type="EC" id="6.1.1.7"/>
    </reaction>
</comment>
<keyword evidence="9 11" id="KW-0648">Protein biosynthesis</keyword>
<dbReference type="InterPro" id="IPR012947">
    <property type="entry name" value="tRNA_SAD"/>
</dbReference>
<dbReference type="HAMAP" id="MF_00036_B">
    <property type="entry name" value="Ala_tRNA_synth_B"/>
    <property type="match status" value="1"/>
</dbReference>
<protein>
    <recommendedName>
        <fullName evidence="11">Alanine--tRNA ligase</fullName>
        <ecNumber evidence="11">6.1.1.7</ecNumber>
    </recommendedName>
    <alternativeName>
        <fullName evidence="11">Alanyl-tRNA synthetase</fullName>
        <shortName evidence="11">AlaRS</shortName>
    </alternativeName>
</protein>
<dbReference type="InterPro" id="IPR018164">
    <property type="entry name" value="Ala-tRNA-synth_IIc_N"/>
</dbReference>
<dbReference type="Gene3D" id="3.30.930.10">
    <property type="entry name" value="Bira Bifunctional Protein, Domain 2"/>
    <property type="match status" value="1"/>
</dbReference>
<gene>
    <name evidence="11 14" type="primary">alaS</name>
    <name evidence="14" type="ORF">V7V80_18580</name>
</gene>
<feature type="binding site" evidence="11">
    <location>
        <position position="562"/>
    </location>
    <ligand>
        <name>Zn(2+)</name>
        <dbReference type="ChEBI" id="CHEBI:29105"/>
    </ligand>
</feature>